<gene>
    <name evidence="2" type="ORF">MARPO_0115s0040</name>
</gene>
<reference evidence="3" key="1">
    <citation type="journal article" date="2017" name="Cell">
        <title>Insights into land plant evolution garnered from the Marchantia polymorpha genome.</title>
        <authorList>
            <person name="Bowman J.L."/>
            <person name="Kohchi T."/>
            <person name="Yamato K.T."/>
            <person name="Jenkins J."/>
            <person name="Shu S."/>
            <person name="Ishizaki K."/>
            <person name="Yamaoka S."/>
            <person name="Nishihama R."/>
            <person name="Nakamura Y."/>
            <person name="Berger F."/>
            <person name="Adam C."/>
            <person name="Aki S.S."/>
            <person name="Althoff F."/>
            <person name="Araki T."/>
            <person name="Arteaga-Vazquez M.A."/>
            <person name="Balasubrmanian S."/>
            <person name="Barry K."/>
            <person name="Bauer D."/>
            <person name="Boehm C.R."/>
            <person name="Briginshaw L."/>
            <person name="Caballero-Perez J."/>
            <person name="Catarino B."/>
            <person name="Chen F."/>
            <person name="Chiyoda S."/>
            <person name="Chovatia M."/>
            <person name="Davies K.M."/>
            <person name="Delmans M."/>
            <person name="Demura T."/>
            <person name="Dierschke T."/>
            <person name="Dolan L."/>
            <person name="Dorantes-Acosta A.E."/>
            <person name="Eklund D.M."/>
            <person name="Florent S.N."/>
            <person name="Flores-Sandoval E."/>
            <person name="Fujiyama A."/>
            <person name="Fukuzawa H."/>
            <person name="Galik B."/>
            <person name="Grimanelli D."/>
            <person name="Grimwood J."/>
            <person name="Grossniklaus U."/>
            <person name="Hamada T."/>
            <person name="Haseloff J."/>
            <person name="Hetherington A.J."/>
            <person name="Higo A."/>
            <person name="Hirakawa Y."/>
            <person name="Hundley H.N."/>
            <person name="Ikeda Y."/>
            <person name="Inoue K."/>
            <person name="Inoue S.I."/>
            <person name="Ishida S."/>
            <person name="Jia Q."/>
            <person name="Kakita M."/>
            <person name="Kanazawa T."/>
            <person name="Kawai Y."/>
            <person name="Kawashima T."/>
            <person name="Kennedy M."/>
            <person name="Kinose K."/>
            <person name="Kinoshita T."/>
            <person name="Kohara Y."/>
            <person name="Koide E."/>
            <person name="Komatsu K."/>
            <person name="Kopischke S."/>
            <person name="Kubo M."/>
            <person name="Kyozuka J."/>
            <person name="Lagercrantz U."/>
            <person name="Lin S.S."/>
            <person name="Lindquist E."/>
            <person name="Lipzen A.M."/>
            <person name="Lu C.W."/>
            <person name="De Luna E."/>
            <person name="Martienssen R.A."/>
            <person name="Minamino N."/>
            <person name="Mizutani M."/>
            <person name="Mizutani M."/>
            <person name="Mochizuki N."/>
            <person name="Monte I."/>
            <person name="Mosher R."/>
            <person name="Nagasaki H."/>
            <person name="Nakagami H."/>
            <person name="Naramoto S."/>
            <person name="Nishitani K."/>
            <person name="Ohtani M."/>
            <person name="Okamoto T."/>
            <person name="Okumura M."/>
            <person name="Phillips J."/>
            <person name="Pollak B."/>
            <person name="Reinders A."/>
            <person name="Rovekamp M."/>
            <person name="Sano R."/>
            <person name="Sawa S."/>
            <person name="Schmid M.W."/>
            <person name="Shirakawa M."/>
            <person name="Solano R."/>
            <person name="Spunde A."/>
            <person name="Suetsugu N."/>
            <person name="Sugano S."/>
            <person name="Sugiyama A."/>
            <person name="Sun R."/>
            <person name="Suzuki Y."/>
            <person name="Takenaka M."/>
            <person name="Takezawa D."/>
            <person name="Tomogane H."/>
            <person name="Tsuzuki M."/>
            <person name="Ueda T."/>
            <person name="Umeda M."/>
            <person name="Ward J.M."/>
            <person name="Watanabe Y."/>
            <person name="Yazaki K."/>
            <person name="Yokoyama R."/>
            <person name="Yoshitake Y."/>
            <person name="Yotsui I."/>
            <person name="Zachgo S."/>
            <person name="Schmutz J."/>
        </authorList>
    </citation>
    <scope>NUCLEOTIDE SEQUENCE [LARGE SCALE GENOMIC DNA]</scope>
    <source>
        <strain evidence="3">Tak-1</strain>
    </source>
</reference>
<feature type="compositionally biased region" description="Polar residues" evidence="1">
    <location>
        <begin position="15"/>
        <end position="24"/>
    </location>
</feature>
<name>A0A2R6WB96_MARPO</name>
<keyword evidence="3" id="KW-1185">Reference proteome</keyword>
<feature type="compositionally biased region" description="Basic and acidic residues" evidence="1">
    <location>
        <begin position="1"/>
        <end position="12"/>
    </location>
</feature>
<proteinExistence type="predicted"/>
<evidence type="ECO:0000313" key="3">
    <source>
        <dbReference type="Proteomes" id="UP000244005"/>
    </source>
</evidence>
<dbReference type="Proteomes" id="UP000244005">
    <property type="component" value="Unassembled WGS sequence"/>
</dbReference>
<accession>A0A2R6WB96</accession>
<dbReference type="EMBL" id="KZ772787">
    <property type="protein sequence ID" value="PTQ31123.1"/>
    <property type="molecule type" value="Genomic_DNA"/>
</dbReference>
<dbReference type="AlphaFoldDB" id="A0A2R6WB96"/>
<feature type="region of interest" description="Disordered" evidence="1">
    <location>
        <begin position="1"/>
        <end position="24"/>
    </location>
</feature>
<evidence type="ECO:0000256" key="1">
    <source>
        <dbReference type="SAM" id="MobiDB-lite"/>
    </source>
</evidence>
<protein>
    <submittedName>
        <fullName evidence="2">Uncharacterized protein</fullName>
    </submittedName>
</protein>
<sequence length="83" mass="9624">MYDARCEPKKPLPDSSITSNRHRQTTSAFHSTSVFFFAGSFKEFQDYRNGSGLEHRTHTLQGLRKSLVHLRVTRWAVSIQIEQ</sequence>
<evidence type="ECO:0000313" key="2">
    <source>
        <dbReference type="EMBL" id="PTQ31123.1"/>
    </source>
</evidence>
<organism evidence="2 3">
    <name type="scientific">Marchantia polymorpha</name>
    <name type="common">Common liverwort</name>
    <name type="synonym">Marchantia aquatica</name>
    <dbReference type="NCBI Taxonomy" id="3197"/>
    <lineage>
        <taxon>Eukaryota</taxon>
        <taxon>Viridiplantae</taxon>
        <taxon>Streptophyta</taxon>
        <taxon>Embryophyta</taxon>
        <taxon>Marchantiophyta</taxon>
        <taxon>Marchantiopsida</taxon>
        <taxon>Marchantiidae</taxon>
        <taxon>Marchantiales</taxon>
        <taxon>Marchantiaceae</taxon>
        <taxon>Marchantia</taxon>
    </lineage>
</organism>